<dbReference type="PANTHER" id="PTHR11808">
    <property type="entry name" value="TRANS-SULFURATION ENZYME FAMILY MEMBER"/>
    <property type="match status" value="1"/>
</dbReference>
<feature type="region of interest" description="Disordered" evidence="9">
    <location>
        <begin position="81"/>
        <end position="104"/>
    </location>
</feature>
<accession>A0A8H6HKB5</accession>
<feature type="region of interest" description="Disordered" evidence="9">
    <location>
        <begin position="208"/>
        <end position="243"/>
    </location>
</feature>
<evidence type="ECO:0000256" key="6">
    <source>
        <dbReference type="ARBA" id="ARBA00023192"/>
    </source>
</evidence>
<evidence type="ECO:0000256" key="1">
    <source>
        <dbReference type="ARBA" id="ARBA00001933"/>
    </source>
</evidence>
<dbReference type="GO" id="GO:0019343">
    <property type="term" value="P:cysteine biosynthetic process via cystathionine"/>
    <property type="evidence" value="ECO:0007669"/>
    <property type="project" value="TreeGrafter"/>
</dbReference>
<dbReference type="InterPro" id="IPR015421">
    <property type="entry name" value="PyrdxlP-dep_Trfase_major"/>
</dbReference>
<keyword evidence="6" id="KW-0028">Amino-acid biosynthesis</keyword>
<dbReference type="Gene3D" id="3.40.640.10">
    <property type="entry name" value="Type I PLP-dependent aspartate aminotransferase-like (Major domain)"/>
    <property type="match status" value="1"/>
</dbReference>
<dbReference type="GO" id="GO:0019346">
    <property type="term" value="P:transsulfuration"/>
    <property type="evidence" value="ECO:0007669"/>
    <property type="project" value="InterPro"/>
</dbReference>
<dbReference type="InterPro" id="IPR000277">
    <property type="entry name" value="Cys/Met-Metab_PyrdxlP-dep_enz"/>
</dbReference>
<keyword evidence="6" id="KW-0198">Cysteine biosynthesis</keyword>
<dbReference type="Pfam" id="PF01053">
    <property type="entry name" value="Cys_Met_Meta_PP"/>
    <property type="match status" value="1"/>
</dbReference>
<proteinExistence type="inferred from homology"/>
<comment type="caution">
    <text evidence="10">The sequence shown here is derived from an EMBL/GenBank/DDBJ whole genome shotgun (WGS) entry which is preliminary data.</text>
</comment>
<dbReference type="EC" id="4.4.1.1" evidence="4"/>
<dbReference type="GO" id="GO:0005737">
    <property type="term" value="C:cytoplasm"/>
    <property type="evidence" value="ECO:0007669"/>
    <property type="project" value="TreeGrafter"/>
</dbReference>
<keyword evidence="11" id="KW-1185">Reference proteome</keyword>
<dbReference type="Proteomes" id="UP000521943">
    <property type="component" value="Unassembled WGS sequence"/>
</dbReference>
<evidence type="ECO:0000256" key="9">
    <source>
        <dbReference type="SAM" id="MobiDB-lite"/>
    </source>
</evidence>
<dbReference type="OrthoDB" id="3512640at2759"/>
<sequence length="442" mass="48279">MASQSPCSVSNGAEAPDYDMGPVLNVGTWRRGYTGGWQEIWLAKRWIELGSTLHTGQNTHLDSCILPLSPPTENPPHSLTTAYRSSSVTPSWSRGDSGGRQHGDTPWVERACACGVYTQTHTPELARWGRNRQPMGGGAVANVGWGKFGTKDGRRRGTLSSAQNHFSYVYNTSIVLFHDTAQGFDGTVLDFELADEEAVAEAIKPNTKPARPARVTDKLHPQTHGHCPHRKDRPCPPRAAPAPRRQQLPLPLLLLPLQLGVDLVLHILHSLTKYVNGHSDAVMGAVLLPPARNATAKAFAEKLRFLQNTTGAMQSPYDSWLAQRGATTLALRMKQHGANALKVARALKRNPLVLEVIYPGLGYDLAWKSLSSHAKKWIVEEHLRIEPTASVPAGGFPFSGMISFRLPSYDAAVAFFTSTHLFTLAESLGGVESLAEHHGSWH</sequence>
<evidence type="ECO:0000256" key="7">
    <source>
        <dbReference type="ARBA" id="ARBA00029853"/>
    </source>
</evidence>
<feature type="compositionally biased region" description="Basic residues" evidence="9">
    <location>
        <begin position="221"/>
        <end position="232"/>
    </location>
</feature>
<dbReference type="InterPro" id="IPR015422">
    <property type="entry name" value="PyrdxlP-dep_Trfase_small"/>
</dbReference>
<dbReference type="GO" id="GO:0030170">
    <property type="term" value="F:pyridoxal phosphate binding"/>
    <property type="evidence" value="ECO:0007669"/>
    <property type="project" value="InterPro"/>
</dbReference>
<reference evidence="10 11" key="1">
    <citation type="submission" date="2020-07" db="EMBL/GenBank/DDBJ databases">
        <title>Comparative genomics of pyrophilous fungi reveals a link between fire events and developmental genes.</title>
        <authorList>
            <consortium name="DOE Joint Genome Institute"/>
            <person name="Steindorff A.S."/>
            <person name="Carver A."/>
            <person name="Calhoun S."/>
            <person name="Stillman K."/>
            <person name="Liu H."/>
            <person name="Lipzen A."/>
            <person name="Pangilinan J."/>
            <person name="Labutti K."/>
            <person name="Bruns T.D."/>
            <person name="Grigoriev I.V."/>
        </authorList>
    </citation>
    <scope>NUCLEOTIDE SEQUENCE [LARGE SCALE GENOMIC DNA]</scope>
    <source>
        <strain evidence="10 11">CBS 144469</strain>
    </source>
</reference>
<evidence type="ECO:0000313" key="10">
    <source>
        <dbReference type="EMBL" id="KAF6748304.1"/>
    </source>
</evidence>
<protein>
    <recommendedName>
        <fullName evidence="4">cystathionine gamma-lyase</fullName>
        <ecNumber evidence="4">4.4.1.1</ecNumber>
    </recommendedName>
    <alternativeName>
        <fullName evidence="7">Gamma-cystathionase</fullName>
    </alternativeName>
</protein>
<gene>
    <name evidence="10" type="ORF">DFP72DRAFT_1146161</name>
</gene>
<dbReference type="AlphaFoldDB" id="A0A8H6HKB5"/>
<evidence type="ECO:0000256" key="2">
    <source>
        <dbReference type="ARBA" id="ARBA00005038"/>
    </source>
</evidence>
<evidence type="ECO:0000256" key="4">
    <source>
        <dbReference type="ARBA" id="ARBA00012085"/>
    </source>
</evidence>
<evidence type="ECO:0000256" key="3">
    <source>
        <dbReference type="ARBA" id="ARBA00009077"/>
    </source>
</evidence>
<comment type="similarity">
    <text evidence="3 8">Belongs to the trans-sulfuration enzymes family.</text>
</comment>
<comment type="cofactor">
    <cofactor evidence="1 8">
        <name>pyridoxal 5'-phosphate</name>
        <dbReference type="ChEBI" id="CHEBI:597326"/>
    </cofactor>
</comment>
<dbReference type="GO" id="GO:0004123">
    <property type="term" value="F:cystathionine gamma-lyase activity"/>
    <property type="evidence" value="ECO:0007669"/>
    <property type="project" value="TreeGrafter"/>
</dbReference>
<dbReference type="SUPFAM" id="SSF53383">
    <property type="entry name" value="PLP-dependent transferases"/>
    <property type="match status" value="1"/>
</dbReference>
<name>A0A8H6HKB5_9AGAR</name>
<dbReference type="InterPro" id="IPR015424">
    <property type="entry name" value="PyrdxlP-dep_Trfase"/>
</dbReference>
<evidence type="ECO:0000256" key="8">
    <source>
        <dbReference type="RuleBase" id="RU362118"/>
    </source>
</evidence>
<evidence type="ECO:0000313" key="11">
    <source>
        <dbReference type="Proteomes" id="UP000521943"/>
    </source>
</evidence>
<dbReference type="Gene3D" id="3.90.1150.10">
    <property type="entry name" value="Aspartate Aminotransferase, domain 1"/>
    <property type="match status" value="1"/>
</dbReference>
<comment type="pathway">
    <text evidence="2">Amino-acid biosynthesis; L-cysteine biosynthesis; L-cysteine from L-homocysteine and L-serine: step 2/2.</text>
</comment>
<organism evidence="10 11">
    <name type="scientific">Ephemerocybe angulata</name>
    <dbReference type="NCBI Taxonomy" id="980116"/>
    <lineage>
        <taxon>Eukaryota</taxon>
        <taxon>Fungi</taxon>
        <taxon>Dikarya</taxon>
        <taxon>Basidiomycota</taxon>
        <taxon>Agaricomycotina</taxon>
        <taxon>Agaricomycetes</taxon>
        <taxon>Agaricomycetidae</taxon>
        <taxon>Agaricales</taxon>
        <taxon>Agaricineae</taxon>
        <taxon>Psathyrellaceae</taxon>
        <taxon>Ephemerocybe</taxon>
    </lineage>
</organism>
<dbReference type="EMBL" id="JACGCI010000072">
    <property type="protein sequence ID" value="KAF6748304.1"/>
    <property type="molecule type" value="Genomic_DNA"/>
</dbReference>
<evidence type="ECO:0000256" key="5">
    <source>
        <dbReference type="ARBA" id="ARBA00022898"/>
    </source>
</evidence>
<keyword evidence="5 8" id="KW-0663">Pyridoxal phosphate</keyword>
<feature type="compositionally biased region" description="Polar residues" evidence="9">
    <location>
        <begin position="81"/>
        <end position="94"/>
    </location>
</feature>
<dbReference type="PANTHER" id="PTHR11808:SF15">
    <property type="entry name" value="CYSTATHIONINE GAMMA-LYASE"/>
    <property type="match status" value="1"/>
</dbReference>